<feature type="domain" description="Large ribosomal subunit protein uL23 N-terminal" evidence="2">
    <location>
        <begin position="142"/>
        <end position="190"/>
    </location>
</feature>
<dbReference type="AlphaFoldDB" id="Q4GXF0"/>
<dbReference type="GO" id="GO:0006412">
    <property type="term" value="P:translation"/>
    <property type="evidence" value="ECO:0007669"/>
    <property type="project" value="InterPro"/>
</dbReference>
<proteinExistence type="evidence at transcript level"/>
<gene>
    <name evidence="3" type="primary">rpL23Ae</name>
</gene>
<dbReference type="InterPro" id="IPR012677">
    <property type="entry name" value="Nucleotide-bd_a/b_plait_sf"/>
</dbReference>
<dbReference type="PANTHER" id="PTHR11620">
    <property type="entry name" value="60S RIBOSOMAL PROTEIN L23A"/>
    <property type="match status" value="1"/>
</dbReference>
<feature type="region of interest" description="Disordered" evidence="1">
    <location>
        <begin position="1"/>
        <end position="137"/>
    </location>
</feature>
<organism evidence="3">
    <name type="scientific">Dascillus cervinus</name>
    <name type="common">orchid beetle</name>
    <dbReference type="NCBI Taxonomy" id="285223"/>
    <lineage>
        <taxon>Eukaryota</taxon>
        <taxon>Metazoa</taxon>
        <taxon>Ecdysozoa</taxon>
        <taxon>Arthropoda</taxon>
        <taxon>Hexapoda</taxon>
        <taxon>Insecta</taxon>
        <taxon>Pterygota</taxon>
        <taxon>Neoptera</taxon>
        <taxon>Endopterygota</taxon>
        <taxon>Coleoptera</taxon>
        <taxon>Polyphaga</taxon>
        <taxon>Elateriformia</taxon>
        <taxon>Dascilloidea</taxon>
        <taxon>Dascillidae</taxon>
        <taxon>Dascillus</taxon>
    </lineage>
</organism>
<evidence type="ECO:0000256" key="1">
    <source>
        <dbReference type="SAM" id="MobiDB-lite"/>
    </source>
</evidence>
<evidence type="ECO:0000259" key="2">
    <source>
        <dbReference type="Pfam" id="PF03939"/>
    </source>
</evidence>
<feature type="compositionally biased region" description="Basic and acidic residues" evidence="1">
    <location>
        <begin position="7"/>
        <end position="21"/>
    </location>
</feature>
<name>Q4GXF0_9COLE</name>
<dbReference type="GO" id="GO:0005840">
    <property type="term" value="C:ribosome"/>
    <property type="evidence" value="ECO:0007669"/>
    <property type="project" value="UniProtKB-KW"/>
</dbReference>
<feature type="region of interest" description="Disordered" evidence="1">
    <location>
        <begin position="169"/>
        <end position="195"/>
    </location>
</feature>
<dbReference type="EMBL" id="AM049073">
    <property type="protein sequence ID" value="CAJ17312.1"/>
    <property type="molecule type" value="mRNA"/>
</dbReference>
<evidence type="ECO:0000313" key="3">
    <source>
        <dbReference type="EMBL" id="CAJ17312.1"/>
    </source>
</evidence>
<feature type="compositionally biased region" description="Basic residues" evidence="1">
    <location>
        <begin position="102"/>
        <end position="127"/>
    </location>
</feature>
<feature type="non-terminal residue" evidence="3">
    <location>
        <position position="212"/>
    </location>
</feature>
<feature type="compositionally biased region" description="Low complexity" evidence="1">
    <location>
        <begin position="128"/>
        <end position="137"/>
    </location>
</feature>
<feature type="compositionally biased region" description="Low complexity" evidence="1">
    <location>
        <begin position="23"/>
        <end position="74"/>
    </location>
</feature>
<dbReference type="InterPro" id="IPR005633">
    <property type="entry name" value="Ribosomal_uL23_N"/>
</dbReference>
<dbReference type="GO" id="GO:0003735">
    <property type="term" value="F:structural constituent of ribosome"/>
    <property type="evidence" value="ECO:0007669"/>
    <property type="project" value="InterPro"/>
</dbReference>
<keyword evidence="3" id="KW-0689">Ribosomal protein</keyword>
<keyword evidence="3" id="KW-0687">Ribonucleoprotein</keyword>
<reference evidence="3" key="1">
    <citation type="submission" date="2005-07" db="EMBL/GenBank/DDBJ databases">
        <title>Ribosomal proteins of Coleoptera.</title>
        <authorList>
            <person name="Longhorn S.J."/>
            <person name="Vogler A.P."/>
        </authorList>
    </citation>
    <scope>NUCLEOTIDE SEQUENCE</scope>
</reference>
<feature type="compositionally biased region" description="Low complexity" evidence="1">
    <location>
        <begin position="81"/>
        <end position="101"/>
    </location>
</feature>
<dbReference type="Gene3D" id="3.30.70.330">
    <property type="match status" value="1"/>
</dbReference>
<sequence>MAPPKGKTTEKPAGKPAEKKKAAAAPSASASTTSASSSKTTPTPKASSTSKASSKQPAPAPKIPATAKTTVPPKAAEKKASAASVKPAAPKPKAAAKPVKVAAKKVAPKVAAKPKVKPTVVKPKKNVSVKQQKGVGKVAKPVQKALNVQKKVIKGPFGTRARKIRNSVHFHRPKTFRPPRNPKYPRKSVPTRSRMDAYNIIKYPLTTEAAMK</sequence>
<accession>Q4GXF0</accession>
<protein>
    <submittedName>
        <fullName evidence="3">Ribosomal protein L23Ae</fullName>
    </submittedName>
</protein>
<dbReference type="InterPro" id="IPR013025">
    <property type="entry name" value="Ribosomal_uL23-like"/>
</dbReference>
<dbReference type="Pfam" id="PF03939">
    <property type="entry name" value="Ribosomal_L23eN"/>
    <property type="match status" value="1"/>
</dbReference>